<name>A0AA35VEB8_9HYPO</name>
<dbReference type="Proteomes" id="UP001160390">
    <property type="component" value="Unassembled WGS sequence"/>
</dbReference>
<gene>
    <name evidence="2" type="ORF">CCHLO57077_00006434</name>
</gene>
<keyword evidence="3" id="KW-1185">Reference proteome</keyword>
<sequence>MQLTSSTFKALVLVFACVEIASAKVYNCPGALNVNVVDDKTMGSCCIGSNDDSCDVTIPSTNTASSSGSSARPAAASTAAFTTVTSSGGSTVTVTSSTKTGGAGKLDMGYAMGALALLAGAALL</sequence>
<dbReference type="EMBL" id="CABFNP030001360">
    <property type="protein sequence ID" value="CAI6101216.1"/>
    <property type="molecule type" value="Genomic_DNA"/>
</dbReference>
<feature type="chain" id="PRO_5041353629" evidence="1">
    <location>
        <begin position="24"/>
        <end position="124"/>
    </location>
</feature>
<evidence type="ECO:0000256" key="1">
    <source>
        <dbReference type="SAM" id="SignalP"/>
    </source>
</evidence>
<evidence type="ECO:0000313" key="3">
    <source>
        <dbReference type="Proteomes" id="UP001160390"/>
    </source>
</evidence>
<protein>
    <submittedName>
        <fullName evidence="2">Uncharacterized protein</fullName>
    </submittedName>
</protein>
<keyword evidence="1" id="KW-0732">Signal</keyword>
<evidence type="ECO:0000313" key="2">
    <source>
        <dbReference type="EMBL" id="CAI6101216.1"/>
    </source>
</evidence>
<accession>A0AA35VEB8</accession>
<reference evidence="2" key="1">
    <citation type="submission" date="2023-01" db="EMBL/GenBank/DDBJ databases">
        <authorList>
            <person name="Piombo E."/>
        </authorList>
    </citation>
    <scope>NUCLEOTIDE SEQUENCE</scope>
</reference>
<proteinExistence type="predicted"/>
<dbReference type="AlphaFoldDB" id="A0AA35VEB8"/>
<comment type="caution">
    <text evidence="2">The sequence shown here is derived from an EMBL/GenBank/DDBJ whole genome shotgun (WGS) entry which is preliminary data.</text>
</comment>
<organism evidence="2 3">
    <name type="scientific">Clonostachys chloroleuca</name>
    <dbReference type="NCBI Taxonomy" id="1926264"/>
    <lineage>
        <taxon>Eukaryota</taxon>
        <taxon>Fungi</taxon>
        <taxon>Dikarya</taxon>
        <taxon>Ascomycota</taxon>
        <taxon>Pezizomycotina</taxon>
        <taxon>Sordariomycetes</taxon>
        <taxon>Hypocreomycetidae</taxon>
        <taxon>Hypocreales</taxon>
        <taxon>Bionectriaceae</taxon>
        <taxon>Clonostachys</taxon>
    </lineage>
</organism>
<feature type="signal peptide" evidence="1">
    <location>
        <begin position="1"/>
        <end position="23"/>
    </location>
</feature>